<name>A0A8H5GIL9_9AGAR</name>
<sequence length="337" mass="37888">MPSVKIDKLPGGPITFSYTIATPSSNSAKKIDPRLPTVLFLHPVYVPQEVFTFQFGDQRIRQFNLVSVDMRSHGETKGKVPKEFGQEMAADDMARFMTKLNLPPCHIFALSLGTIIALQLTVSHPEKVLSLFLISPLGLEEPMDAAEGRQAIHDAWVEGWRGGSPNQEELAYAVRGALELAFYDRNQTIVQALVAGVVPNFMKTWNASHLDEFRVSTLDIFLNRHAYTIEELQKFKVPVKLIHGLEDVAYPLEYSEKFLHRLQSAGVNASLDAIPGASHFGCVEHHHRVNPIFYDFLTEQVGRFPGPTKEIASPWESSLKKRGWIKNEHVLDDSDEE</sequence>
<evidence type="ECO:0000259" key="1">
    <source>
        <dbReference type="Pfam" id="PF00561"/>
    </source>
</evidence>
<dbReference type="AlphaFoldDB" id="A0A8H5GIL9"/>
<protein>
    <recommendedName>
        <fullName evidence="1">AB hydrolase-1 domain-containing protein</fullName>
    </recommendedName>
</protein>
<dbReference type="OrthoDB" id="19657at2759"/>
<proteinExistence type="predicted"/>
<comment type="caution">
    <text evidence="2">The sequence shown here is derived from an EMBL/GenBank/DDBJ whole genome shotgun (WGS) entry which is preliminary data.</text>
</comment>
<dbReference type="InterPro" id="IPR029058">
    <property type="entry name" value="AB_hydrolase_fold"/>
</dbReference>
<dbReference type="GO" id="GO:0003824">
    <property type="term" value="F:catalytic activity"/>
    <property type="evidence" value="ECO:0007669"/>
    <property type="project" value="InterPro"/>
</dbReference>
<dbReference type="SUPFAM" id="SSF53474">
    <property type="entry name" value="alpha/beta-Hydrolases"/>
    <property type="match status" value="1"/>
</dbReference>
<dbReference type="EMBL" id="JAACJN010000165">
    <property type="protein sequence ID" value="KAF5365553.1"/>
    <property type="molecule type" value="Genomic_DNA"/>
</dbReference>
<dbReference type="InterPro" id="IPR050266">
    <property type="entry name" value="AB_hydrolase_sf"/>
</dbReference>
<dbReference type="InterPro" id="IPR000073">
    <property type="entry name" value="AB_hydrolase_1"/>
</dbReference>
<evidence type="ECO:0000313" key="3">
    <source>
        <dbReference type="Proteomes" id="UP000518752"/>
    </source>
</evidence>
<keyword evidence="3" id="KW-1185">Reference proteome</keyword>
<dbReference type="Proteomes" id="UP000518752">
    <property type="component" value="Unassembled WGS sequence"/>
</dbReference>
<evidence type="ECO:0000313" key="2">
    <source>
        <dbReference type="EMBL" id="KAF5365553.1"/>
    </source>
</evidence>
<dbReference type="PRINTS" id="PR00412">
    <property type="entry name" value="EPOXHYDRLASE"/>
</dbReference>
<organism evidence="2 3">
    <name type="scientific">Collybiopsis confluens</name>
    <dbReference type="NCBI Taxonomy" id="2823264"/>
    <lineage>
        <taxon>Eukaryota</taxon>
        <taxon>Fungi</taxon>
        <taxon>Dikarya</taxon>
        <taxon>Basidiomycota</taxon>
        <taxon>Agaricomycotina</taxon>
        <taxon>Agaricomycetes</taxon>
        <taxon>Agaricomycetidae</taxon>
        <taxon>Agaricales</taxon>
        <taxon>Marasmiineae</taxon>
        <taxon>Omphalotaceae</taxon>
        <taxon>Collybiopsis</taxon>
    </lineage>
</organism>
<dbReference type="PANTHER" id="PTHR43798">
    <property type="entry name" value="MONOACYLGLYCEROL LIPASE"/>
    <property type="match status" value="1"/>
</dbReference>
<reference evidence="2 3" key="1">
    <citation type="journal article" date="2020" name="ISME J.">
        <title>Uncovering the hidden diversity of litter-decomposition mechanisms in mushroom-forming fungi.</title>
        <authorList>
            <person name="Floudas D."/>
            <person name="Bentzer J."/>
            <person name="Ahren D."/>
            <person name="Johansson T."/>
            <person name="Persson P."/>
            <person name="Tunlid A."/>
        </authorList>
    </citation>
    <scope>NUCLEOTIDE SEQUENCE [LARGE SCALE GENOMIC DNA]</scope>
    <source>
        <strain evidence="2 3">CBS 406.79</strain>
    </source>
</reference>
<dbReference type="PANTHER" id="PTHR43798:SF33">
    <property type="entry name" value="HYDROLASE, PUTATIVE (AFU_ORTHOLOGUE AFUA_2G14860)-RELATED"/>
    <property type="match status" value="1"/>
</dbReference>
<dbReference type="Gene3D" id="3.40.50.1820">
    <property type="entry name" value="alpha/beta hydrolase"/>
    <property type="match status" value="1"/>
</dbReference>
<dbReference type="GO" id="GO:0016020">
    <property type="term" value="C:membrane"/>
    <property type="evidence" value="ECO:0007669"/>
    <property type="project" value="TreeGrafter"/>
</dbReference>
<accession>A0A8H5GIL9</accession>
<feature type="domain" description="AB hydrolase-1" evidence="1">
    <location>
        <begin position="62"/>
        <end position="258"/>
    </location>
</feature>
<gene>
    <name evidence="2" type="ORF">D9757_010902</name>
</gene>
<dbReference type="Pfam" id="PF00561">
    <property type="entry name" value="Abhydrolase_1"/>
    <property type="match status" value="1"/>
</dbReference>
<dbReference type="InterPro" id="IPR000639">
    <property type="entry name" value="Epox_hydrolase-like"/>
</dbReference>